<evidence type="ECO:0000256" key="2">
    <source>
        <dbReference type="ARBA" id="ARBA00005336"/>
    </source>
</evidence>
<dbReference type="InterPro" id="IPR017853">
    <property type="entry name" value="GH"/>
</dbReference>
<dbReference type="InterPro" id="IPR001764">
    <property type="entry name" value="Glyco_hydro_3_N"/>
</dbReference>
<dbReference type="Pfam" id="PF00933">
    <property type="entry name" value="Glyco_hydro_3"/>
    <property type="match status" value="1"/>
</dbReference>
<evidence type="ECO:0000259" key="6">
    <source>
        <dbReference type="Pfam" id="PF00933"/>
    </source>
</evidence>
<comment type="similarity">
    <text evidence="2">Belongs to the glycosyl hydrolase 3 family.</text>
</comment>
<dbReference type="GO" id="GO:0004563">
    <property type="term" value="F:beta-N-acetylhexosaminidase activity"/>
    <property type="evidence" value="ECO:0007669"/>
    <property type="project" value="UniProtKB-EC"/>
</dbReference>
<dbReference type="PANTHER" id="PTHR30480">
    <property type="entry name" value="BETA-HEXOSAMINIDASE-RELATED"/>
    <property type="match status" value="1"/>
</dbReference>
<sequence length="315" mass="36025">MNRKSIILSIKGLKLSKEEYSLIQNEKPWGIILFKRNIKNINQLKSLTSEIKKAMNDSLYPILIDEEGGRVSRLSNIFDTKKFAQYFFGNLFEKNKRIGENIYKEYLYLICKILNNTGININTIPVLDLLKNKTHKIIGDRSYSKNLKTIKSLGGICINILSNYKIGSVSKHIPGHGCSNLDTHNNRAVVYDSYNDLLKNDFNAFKKNKSHFVMTAHIVYKKIDPLNVATHSEIVIKNIIRKKLTYKGLILSDDISMKALSKNLLFNAKKAIQSGCNLALYCGGDIKESRILLKGMKKIDDFTAKKTSEFYKFLR</sequence>
<reference evidence="7" key="1">
    <citation type="submission" date="2018-05" db="EMBL/GenBank/DDBJ databases">
        <authorList>
            <person name="Lanie J.A."/>
            <person name="Ng W.-L."/>
            <person name="Kazmierczak K.M."/>
            <person name="Andrzejewski T.M."/>
            <person name="Davidsen T.M."/>
            <person name="Wayne K.J."/>
            <person name="Tettelin H."/>
            <person name="Glass J.I."/>
            <person name="Rusch D."/>
            <person name="Podicherti R."/>
            <person name="Tsui H.-C.T."/>
            <person name="Winkler M.E."/>
        </authorList>
    </citation>
    <scope>NUCLEOTIDE SEQUENCE</scope>
</reference>
<dbReference type="GO" id="GO:0005975">
    <property type="term" value="P:carbohydrate metabolic process"/>
    <property type="evidence" value="ECO:0007669"/>
    <property type="project" value="InterPro"/>
</dbReference>
<dbReference type="GO" id="GO:0009254">
    <property type="term" value="P:peptidoglycan turnover"/>
    <property type="evidence" value="ECO:0007669"/>
    <property type="project" value="TreeGrafter"/>
</dbReference>
<keyword evidence="5" id="KW-0326">Glycosidase</keyword>
<evidence type="ECO:0000256" key="4">
    <source>
        <dbReference type="ARBA" id="ARBA00022801"/>
    </source>
</evidence>
<evidence type="ECO:0000256" key="5">
    <source>
        <dbReference type="ARBA" id="ARBA00023295"/>
    </source>
</evidence>
<accession>A0A381UYV2</accession>
<evidence type="ECO:0000313" key="7">
    <source>
        <dbReference type="EMBL" id="SVA33124.1"/>
    </source>
</evidence>
<gene>
    <name evidence="7" type="ORF">METZ01_LOCUS85978</name>
</gene>
<dbReference type="SUPFAM" id="SSF51445">
    <property type="entry name" value="(Trans)glycosidases"/>
    <property type="match status" value="1"/>
</dbReference>
<name>A0A381UYV2_9ZZZZ</name>
<dbReference type="PROSITE" id="PS00775">
    <property type="entry name" value="GLYCOSYL_HYDROL_F3"/>
    <property type="match status" value="1"/>
</dbReference>
<dbReference type="InterPro" id="IPR036962">
    <property type="entry name" value="Glyco_hydro_3_N_sf"/>
</dbReference>
<protein>
    <recommendedName>
        <fullName evidence="3">beta-N-acetylhexosaminidase</fullName>
        <ecNumber evidence="3">3.2.1.52</ecNumber>
    </recommendedName>
</protein>
<dbReference type="PANTHER" id="PTHR30480:SF13">
    <property type="entry name" value="BETA-HEXOSAMINIDASE"/>
    <property type="match status" value="1"/>
</dbReference>
<proteinExistence type="inferred from homology"/>
<dbReference type="AlphaFoldDB" id="A0A381UYV2"/>
<dbReference type="InterPro" id="IPR019800">
    <property type="entry name" value="Glyco_hydro_3_AS"/>
</dbReference>
<feature type="domain" description="Glycoside hydrolase family 3 N-terminal" evidence="6">
    <location>
        <begin position="13"/>
        <end position="293"/>
    </location>
</feature>
<evidence type="ECO:0000256" key="1">
    <source>
        <dbReference type="ARBA" id="ARBA00001231"/>
    </source>
</evidence>
<organism evidence="7">
    <name type="scientific">marine metagenome</name>
    <dbReference type="NCBI Taxonomy" id="408172"/>
    <lineage>
        <taxon>unclassified sequences</taxon>
        <taxon>metagenomes</taxon>
        <taxon>ecological metagenomes</taxon>
    </lineage>
</organism>
<comment type="catalytic activity">
    <reaction evidence="1">
        <text>Hydrolysis of terminal non-reducing N-acetyl-D-hexosamine residues in N-acetyl-beta-D-hexosaminides.</text>
        <dbReference type="EC" id="3.2.1.52"/>
    </reaction>
</comment>
<dbReference type="Gene3D" id="3.20.20.300">
    <property type="entry name" value="Glycoside hydrolase, family 3, N-terminal domain"/>
    <property type="match status" value="1"/>
</dbReference>
<dbReference type="EC" id="3.2.1.52" evidence="3"/>
<keyword evidence="4" id="KW-0378">Hydrolase</keyword>
<dbReference type="InterPro" id="IPR050226">
    <property type="entry name" value="NagZ_Beta-hexosaminidase"/>
</dbReference>
<dbReference type="EMBL" id="UINC01007403">
    <property type="protein sequence ID" value="SVA33124.1"/>
    <property type="molecule type" value="Genomic_DNA"/>
</dbReference>
<evidence type="ECO:0000256" key="3">
    <source>
        <dbReference type="ARBA" id="ARBA00012663"/>
    </source>
</evidence>